<evidence type="ECO:0000313" key="2">
    <source>
        <dbReference type="Proteomes" id="UP000244168"/>
    </source>
</evidence>
<dbReference type="AlphaFoldDB" id="A0A2T5J4J0"/>
<evidence type="ECO:0000313" key="1">
    <source>
        <dbReference type="EMBL" id="PTQ91720.1"/>
    </source>
</evidence>
<sequence length="42" mass="4821">MESRILGDGYVRFGGRFRETYYSNVVQGARSRAYFLTTSHDG</sequence>
<organism evidence="1 2">
    <name type="scientific">Mucilaginibacter yixingensis</name>
    <dbReference type="NCBI Taxonomy" id="1295612"/>
    <lineage>
        <taxon>Bacteria</taxon>
        <taxon>Pseudomonadati</taxon>
        <taxon>Bacteroidota</taxon>
        <taxon>Sphingobacteriia</taxon>
        <taxon>Sphingobacteriales</taxon>
        <taxon>Sphingobacteriaceae</taxon>
        <taxon>Mucilaginibacter</taxon>
    </lineage>
</organism>
<protein>
    <submittedName>
        <fullName evidence="1">Uncharacterized protein</fullName>
    </submittedName>
</protein>
<feature type="non-terminal residue" evidence="1">
    <location>
        <position position="42"/>
    </location>
</feature>
<comment type="caution">
    <text evidence="1">The sequence shown here is derived from an EMBL/GenBank/DDBJ whole genome shotgun (WGS) entry which is preliminary data.</text>
</comment>
<gene>
    <name evidence="1" type="ORF">C8P68_1191</name>
</gene>
<reference evidence="1 2" key="1">
    <citation type="submission" date="2018-04" db="EMBL/GenBank/DDBJ databases">
        <title>Genomic Encyclopedia of Archaeal and Bacterial Type Strains, Phase II (KMG-II): from individual species to whole genera.</title>
        <authorList>
            <person name="Goeker M."/>
        </authorList>
    </citation>
    <scope>NUCLEOTIDE SEQUENCE [LARGE SCALE GENOMIC DNA]</scope>
    <source>
        <strain evidence="1 2">DSM 26809</strain>
    </source>
</reference>
<keyword evidence="2" id="KW-1185">Reference proteome</keyword>
<accession>A0A2T5J4J0</accession>
<dbReference type="Proteomes" id="UP000244168">
    <property type="component" value="Unassembled WGS sequence"/>
</dbReference>
<name>A0A2T5J4J0_9SPHI</name>
<proteinExistence type="predicted"/>
<dbReference type="EMBL" id="QAOQ01000019">
    <property type="protein sequence ID" value="PTQ91720.1"/>
    <property type="molecule type" value="Genomic_DNA"/>
</dbReference>